<feature type="transmembrane region" description="Helical" evidence="1">
    <location>
        <begin position="6"/>
        <end position="26"/>
    </location>
</feature>
<organism evidence="2 3">
    <name type="scientific">Ruminococcus albus</name>
    <dbReference type="NCBI Taxonomy" id="1264"/>
    <lineage>
        <taxon>Bacteria</taxon>
        <taxon>Bacillati</taxon>
        <taxon>Bacillota</taxon>
        <taxon>Clostridia</taxon>
        <taxon>Eubacteriales</taxon>
        <taxon>Oscillospiraceae</taxon>
        <taxon>Ruminococcus</taxon>
    </lineage>
</organism>
<sequence>MKTKGIMMLIGSVLMNITGRLIINAVKKKVR</sequence>
<proteinExistence type="predicted"/>
<dbReference type="EMBL" id="FOAT01000015">
    <property type="protein sequence ID" value="SEL22052.1"/>
    <property type="molecule type" value="Genomic_DNA"/>
</dbReference>
<accession>A0A1H7NEQ9</accession>
<gene>
    <name evidence="2" type="ORF">SAMN05216469_11510</name>
</gene>
<keyword evidence="1" id="KW-0472">Membrane</keyword>
<evidence type="ECO:0000256" key="1">
    <source>
        <dbReference type="SAM" id="Phobius"/>
    </source>
</evidence>
<keyword evidence="1" id="KW-1133">Transmembrane helix</keyword>
<keyword evidence="1" id="KW-0812">Transmembrane</keyword>
<evidence type="ECO:0000313" key="2">
    <source>
        <dbReference type="EMBL" id="SEL22052.1"/>
    </source>
</evidence>
<protein>
    <submittedName>
        <fullName evidence="2">Uncharacterized protein</fullName>
    </submittedName>
</protein>
<name>A0A1H7NEQ9_RUMAL</name>
<evidence type="ECO:0000313" key="3">
    <source>
        <dbReference type="Proteomes" id="UP000186015"/>
    </source>
</evidence>
<reference evidence="2 3" key="1">
    <citation type="submission" date="2016-10" db="EMBL/GenBank/DDBJ databases">
        <authorList>
            <person name="de Groot N.N."/>
        </authorList>
    </citation>
    <scope>NUCLEOTIDE SEQUENCE [LARGE SCALE GENOMIC DNA]</scope>
    <source>
        <strain evidence="2 3">KH2T6</strain>
    </source>
</reference>
<dbReference type="AlphaFoldDB" id="A0A1H7NEQ9"/>
<dbReference type="Proteomes" id="UP000186015">
    <property type="component" value="Unassembled WGS sequence"/>
</dbReference>